<evidence type="ECO:0000256" key="1">
    <source>
        <dbReference type="ARBA" id="ARBA00004651"/>
    </source>
</evidence>
<sequence length="239" mass="27374">MVMMIVWRTSVQQINGRDMAHFFVNIHLMYGVAVVVVGNLRMRSFAAALLASLRQDLADPELSPERVLEYRFTWTRLCRLSSGLIVCPVTMLLITGMLVLVIIVHSYESVERLTVGDLKLAVVIAYVGAPFAGMLFMICEIPHRTADEIREPFMNVLQQHLSPYRYKDDKSYRELHRFLEIVWWNSPVTAIRGYFDLRRSSFKTVVAVAVTYVIVILQFYLSLTSTEGDRNNGTLNTYA</sequence>
<proteinExistence type="predicted"/>
<dbReference type="AlphaFoldDB" id="A0AAE1LKE2"/>
<evidence type="ECO:0000256" key="3">
    <source>
        <dbReference type="ARBA" id="ARBA00022692"/>
    </source>
</evidence>
<reference evidence="7" key="2">
    <citation type="journal article" date="2023" name="BMC Genomics">
        <title>Pest status, molecular evolution, and epigenetic factors derived from the genome assembly of Frankliniella fusca, a thysanopteran phytovirus vector.</title>
        <authorList>
            <person name="Catto M.A."/>
            <person name="Labadie P.E."/>
            <person name="Jacobson A.L."/>
            <person name="Kennedy G.G."/>
            <person name="Srinivasan R."/>
            <person name="Hunt B.G."/>
        </authorList>
    </citation>
    <scope>NUCLEOTIDE SEQUENCE</scope>
    <source>
        <strain evidence="7">PL_HMW_Pooled</strain>
    </source>
</reference>
<dbReference type="GO" id="GO:0050909">
    <property type="term" value="P:sensory perception of taste"/>
    <property type="evidence" value="ECO:0007669"/>
    <property type="project" value="InterPro"/>
</dbReference>
<comment type="subcellular location">
    <subcellularLocation>
        <location evidence="1">Cell membrane</location>
        <topology evidence="1">Multi-pass membrane protein</topology>
    </subcellularLocation>
</comment>
<reference evidence="7" key="1">
    <citation type="submission" date="2021-07" db="EMBL/GenBank/DDBJ databases">
        <authorList>
            <person name="Catto M.A."/>
            <person name="Jacobson A."/>
            <person name="Kennedy G."/>
            <person name="Labadie P."/>
            <person name="Hunt B.G."/>
            <person name="Srinivasan R."/>
        </authorList>
    </citation>
    <scope>NUCLEOTIDE SEQUENCE</scope>
    <source>
        <strain evidence="7">PL_HMW_Pooled</strain>
        <tissue evidence="7">Head</tissue>
    </source>
</reference>
<evidence type="ECO:0000313" key="8">
    <source>
        <dbReference type="Proteomes" id="UP001219518"/>
    </source>
</evidence>
<dbReference type="Proteomes" id="UP001219518">
    <property type="component" value="Unassembled WGS sequence"/>
</dbReference>
<protein>
    <submittedName>
        <fullName evidence="7">Gustatory and odorant receptor 63a</fullName>
    </submittedName>
</protein>
<evidence type="ECO:0000256" key="6">
    <source>
        <dbReference type="SAM" id="Phobius"/>
    </source>
</evidence>
<evidence type="ECO:0000256" key="4">
    <source>
        <dbReference type="ARBA" id="ARBA00022989"/>
    </source>
</evidence>
<evidence type="ECO:0000256" key="5">
    <source>
        <dbReference type="ARBA" id="ARBA00023136"/>
    </source>
</evidence>
<gene>
    <name evidence="7" type="ORF">KUF71_010507</name>
</gene>
<dbReference type="InterPro" id="IPR013604">
    <property type="entry name" value="7TM_chemorcpt"/>
</dbReference>
<keyword evidence="4 6" id="KW-1133">Transmembrane helix</keyword>
<keyword evidence="8" id="KW-1185">Reference proteome</keyword>
<evidence type="ECO:0000256" key="2">
    <source>
        <dbReference type="ARBA" id="ARBA00022475"/>
    </source>
</evidence>
<feature type="transmembrane region" description="Helical" evidence="6">
    <location>
        <begin position="20"/>
        <end position="40"/>
    </location>
</feature>
<evidence type="ECO:0000313" key="7">
    <source>
        <dbReference type="EMBL" id="KAK3921292.1"/>
    </source>
</evidence>
<dbReference type="Pfam" id="PF08395">
    <property type="entry name" value="7tm_7"/>
    <property type="match status" value="1"/>
</dbReference>
<dbReference type="EMBL" id="JAHWGI010001033">
    <property type="protein sequence ID" value="KAK3921292.1"/>
    <property type="molecule type" value="Genomic_DNA"/>
</dbReference>
<keyword evidence="7" id="KW-0675">Receptor</keyword>
<feature type="transmembrane region" description="Helical" evidence="6">
    <location>
        <begin position="202"/>
        <end position="221"/>
    </location>
</feature>
<keyword evidence="5 6" id="KW-0472">Membrane</keyword>
<dbReference type="GO" id="GO:0005886">
    <property type="term" value="C:plasma membrane"/>
    <property type="evidence" value="ECO:0007669"/>
    <property type="project" value="UniProtKB-SubCell"/>
</dbReference>
<comment type="caution">
    <text evidence="7">The sequence shown here is derived from an EMBL/GenBank/DDBJ whole genome shotgun (WGS) entry which is preliminary data.</text>
</comment>
<keyword evidence="2" id="KW-1003">Cell membrane</keyword>
<feature type="transmembrane region" description="Helical" evidence="6">
    <location>
        <begin position="84"/>
        <end position="106"/>
    </location>
</feature>
<feature type="transmembrane region" description="Helical" evidence="6">
    <location>
        <begin position="118"/>
        <end position="139"/>
    </location>
</feature>
<name>A0AAE1LKE2_9NEOP</name>
<organism evidence="7 8">
    <name type="scientific">Frankliniella fusca</name>
    <dbReference type="NCBI Taxonomy" id="407009"/>
    <lineage>
        <taxon>Eukaryota</taxon>
        <taxon>Metazoa</taxon>
        <taxon>Ecdysozoa</taxon>
        <taxon>Arthropoda</taxon>
        <taxon>Hexapoda</taxon>
        <taxon>Insecta</taxon>
        <taxon>Pterygota</taxon>
        <taxon>Neoptera</taxon>
        <taxon>Paraneoptera</taxon>
        <taxon>Thysanoptera</taxon>
        <taxon>Terebrantia</taxon>
        <taxon>Thripoidea</taxon>
        <taxon>Thripidae</taxon>
        <taxon>Frankliniella</taxon>
    </lineage>
</organism>
<accession>A0AAE1LKE2</accession>
<keyword evidence="3 6" id="KW-0812">Transmembrane</keyword>